<dbReference type="GO" id="GO:0004557">
    <property type="term" value="F:alpha-galactosidase activity"/>
    <property type="evidence" value="ECO:0007669"/>
    <property type="project" value="UniProtKB-EC"/>
</dbReference>
<feature type="domain" description="Glycosyl hydrolase family 98 putative carbohydrate-binding module" evidence="7">
    <location>
        <begin position="490"/>
        <end position="620"/>
    </location>
</feature>
<dbReference type="InterPro" id="IPR013785">
    <property type="entry name" value="Aldolase_TIM"/>
</dbReference>
<keyword evidence="4 5" id="KW-0326">Glycosidase</keyword>
<dbReference type="Proteomes" id="UP000623958">
    <property type="component" value="Unassembled WGS sequence"/>
</dbReference>
<dbReference type="Gene3D" id="2.60.120.1060">
    <property type="entry name" value="NPCBM/NEW2 domain"/>
    <property type="match status" value="1"/>
</dbReference>
<accession>A0A919KGM2</accession>
<dbReference type="InterPro" id="IPR000111">
    <property type="entry name" value="Glyco_hydro_27/36_CS"/>
</dbReference>
<dbReference type="CDD" id="cd14792">
    <property type="entry name" value="GH27"/>
    <property type="match status" value="1"/>
</dbReference>
<feature type="chain" id="PRO_5037710868" description="Alpha-galactosidase" evidence="6">
    <location>
        <begin position="29"/>
        <end position="620"/>
    </location>
</feature>
<evidence type="ECO:0000256" key="3">
    <source>
        <dbReference type="ARBA" id="ARBA00022801"/>
    </source>
</evidence>
<keyword evidence="2 6" id="KW-0732">Signal</keyword>
<keyword evidence="5" id="KW-1015">Disulfide bond</keyword>
<reference evidence="8" key="1">
    <citation type="journal article" date="2014" name="Int. J. Syst. Evol. Microbiol.">
        <title>Complete genome sequence of Corynebacterium casei LMG S-19264T (=DSM 44701T), isolated from a smear-ripened cheese.</title>
        <authorList>
            <consortium name="US DOE Joint Genome Institute (JGI-PGF)"/>
            <person name="Walter F."/>
            <person name="Albersmeier A."/>
            <person name="Kalinowski J."/>
            <person name="Ruckert C."/>
        </authorList>
    </citation>
    <scope>NUCLEOTIDE SEQUENCE</scope>
    <source>
        <strain evidence="8">JCM 13306</strain>
    </source>
</reference>
<comment type="caution">
    <text evidence="8">The sequence shown here is derived from an EMBL/GenBank/DDBJ whole genome shotgun (WGS) entry which is preliminary data.</text>
</comment>
<dbReference type="PANTHER" id="PTHR11452">
    <property type="entry name" value="ALPHA-GALACTOSIDASE/ALPHA-N-ACETYLGALACTOSAMINIDASE"/>
    <property type="match status" value="1"/>
</dbReference>
<dbReference type="Gene3D" id="2.60.40.1180">
    <property type="entry name" value="Golgi alpha-mannosidase II"/>
    <property type="match status" value="1"/>
</dbReference>
<keyword evidence="3 5" id="KW-0378">Hydrolase</keyword>
<feature type="signal peptide" evidence="6">
    <location>
        <begin position="1"/>
        <end position="28"/>
    </location>
</feature>
<dbReference type="PANTHER" id="PTHR11452:SF80">
    <property type="entry name" value="ALPHA-GALACTOSIDASE 1"/>
    <property type="match status" value="1"/>
</dbReference>
<organism evidence="8 9">
    <name type="scientific">Xanthomonas boreopolis</name>
    <dbReference type="NCBI Taxonomy" id="86183"/>
    <lineage>
        <taxon>Bacteria</taxon>
        <taxon>Pseudomonadati</taxon>
        <taxon>Pseudomonadota</taxon>
        <taxon>Gammaproteobacteria</taxon>
        <taxon>Lysobacterales</taxon>
        <taxon>Lysobacteraceae</taxon>
        <taxon>Xanthomonas</taxon>
    </lineage>
</organism>
<dbReference type="Pfam" id="PF16499">
    <property type="entry name" value="Melibiase_2"/>
    <property type="match status" value="2"/>
</dbReference>
<reference evidence="8" key="2">
    <citation type="submission" date="2020-09" db="EMBL/GenBank/DDBJ databases">
        <authorList>
            <person name="Sun Q."/>
            <person name="Ohkuma M."/>
        </authorList>
    </citation>
    <scope>NUCLEOTIDE SEQUENCE</scope>
    <source>
        <strain evidence="8">JCM 13306</strain>
    </source>
</reference>
<dbReference type="SUPFAM" id="SSF51445">
    <property type="entry name" value="(Trans)glycosidases"/>
    <property type="match status" value="1"/>
</dbReference>
<keyword evidence="9" id="KW-1185">Reference proteome</keyword>
<dbReference type="InterPro" id="IPR017853">
    <property type="entry name" value="GH"/>
</dbReference>
<dbReference type="PRINTS" id="PR00740">
    <property type="entry name" value="GLHYDRLASE27"/>
</dbReference>
<dbReference type="Gene3D" id="3.20.20.70">
    <property type="entry name" value="Aldolase class I"/>
    <property type="match status" value="1"/>
</dbReference>
<gene>
    <name evidence="8" type="ORF">GCM10009090_03190</name>
</gene>
<evidence type="ECO:0000256" key="4">
    <source>
        <dbReference type="ARBA" id="ARBA00023295"/>
    </source>
</evidence>
<dbReference type="SUPFAM" id="SSF49785">
    <property type="entry name" value="Galactose-binding domain-like"/>
    <property type="match status" value="1"/>
</dbReference>
<name>A0A919KGM2_9XANT</name>
<comment type="similarity">
    <text evidence="1 5">Belongs to the glycosyl hydrolase 27 family.</text>
</comment>
<dbReference type="InterPro" id="IPR013780">
    <property type="entry name" value="Glyco_hydro_b"/>
</dbReference>
<dbReference type="EMBL" id="BNBA01000002">
    <property type="protein sequence ID" value="GHH47158.1"/>
    <property type="molecule type" value="Genomic_DNA"/>
</dbReference>
<protein>
    <recommendedName>
        <fullName evidence="5">Alpha-galactosidase</fullName>
        <ecNumber evidence="5">3.2.1.22</ecNumber>
    </recommendedName>
    <alternativeName>
        <fullName evidence="5">Melibiase</fullName>
    </alternativeName>
</protein>
<evidence type="ECO:0000313" key="9">
    <source>
        <dbReference type="Proteomes" id="UP000623958"/>
    </source>
</evidence>
<dbReference type="AlphaFoldDB" id="A0A919KGM2"/>
<dbReference type="GO" id="GO:0005975">
    <property type="term" value="P:carbohydrate metabolic process"/>
    <property type="evidence" value="ECO:0007669"/>
    <property type="project" value="InterPro"/>
</dbReference>
<dbReference type="EC" id="3.2.1.22" evidence="5"/>
<dbReference type="Pfam" id="PF08305">
    <property type="entry name" value="NPCBM"/>
    <property type="match status" value="1"/>
</dbReference>
<sequence>MPSIPVRIARIPLLAMALSCAIASPADAGPPGDALQPSGRFDVYAAGAARTPPMGFNPWNAFRTEVDQARILGVAEAMQRRGLQAAGYRYINVDDGWWLRRRDDGGIQIRTSMFPIAGSADGRTDFRPWTDRLHAMGFKAGLYTDIGRNACSQAFDRHSPNLPAGNVAEREIGLQGFEYSDLKTMFQDWGFDYIKVDACGVADFGPGSTPVREERYRPLRPLIVRDDPVRTDADALETRYERIGRLLAALNPDNDFVLSICPWGQAGVRDWGGRHGNLWRTSSDIEPTWESMLHNFDTATRRELYAGPGRWNDPDMLAVGLGDFDAAHLEQARTHFSMWTILAAPLLLGFDLVHAPDALVELLSNPEVIAVNQDPAGNQGILAVDEDGVQVLVKPLAGRGERAVLLLNRGEKDAVARVDPVQLKLRAGTPYRVRDLWAGRDLAPANAALQFPLHPRQSVLLKVSGTPVDPEARLLTEMTARVHMAAGGHPRYSSALTEATGMPRADATPYGQPLQVGGRRYPYGIGAHADSRLEVLAQGEFTRFTARAGLQDGADAGRVVFRVYGDRRLLFEGTSRRAGTALRIDVPIAGVKVLELVAAAPDAKDGALPPLVSWADPRLH</sequence>
<evidence type="ECO:0000259" key="7">
    <source>
        <dbReference type="SMART" id="SM00776"/>
    </source>
</evidence>
<dbReference type="SUPFAM" id="SSF51011">
    <property type="entry name" value="Glycosyl hydrolase domain"/>
    <property type="match status" value="1"/>
</dbReference>
<proteinExistence type="inferred from homology"/>
<evidence type="ECO:0000256" key="2">
    <source>
        <dbReference type="ARBA" id="ARBA00022729"/>
    </source>
</evidence>
<dbReference type="InterPro" id="IPR013222">
    <property type="entry name" value="Glyco_hyd_98_carb-bd"/>
</dbReference>
<dbReference type="SMART" id="SM00776">
    <property type="entry name" value="NPCBM"/>
    <property type="match status" value="1"/>
</dbReference>
<dbReference type="PROSITE" id="PS00512">
    <property type="entry name" value="ALPHA_GALACTOSIDASE"/>
    <property type="match status" value="1"/>
</dbReference>
<evidence type="ECO:0000313" key="8">
    <source>
        <dbReference type="EMBL" id="GHH47158.1"/>
    </source>
</evidence>
<dbReference type="InterPro" id="IPR038637">
    <property type="entry name" value="NPCBM_sf"/>
</dbReference>
<dbReference type="InterPro" id="IPR041233">
    <property type="entry name" value="Melibiase_C"/>
</dbReference>
<evidence type="ECO:0000256" key="5">
    <source>
        <dbReference type="RuleBase" id="RU361168"/>
    </source>
</evidence>
<evidence type="ECO:0000256" key="6">
    <source>
        <dbReference type="SAM" id="SignalP"/>
    </source>
</evidence>
<dbReference type="InterPro" id="IPR008979">
    <property type="entry name" value="Galactose-bd-like_sf"/>
</dbReference>
<comment type="catalytic activity">
    <reaction evidence="5">
        <text>Hydrolysis of terminal, non-reducing alpha-D-galactose residues in alpha-D-galactosides, including galactose oligosaccharides, galactomannans and galactolipids.</text>
        <dbReference type="EC" id="3.2.1.22"/>
    </reaction>
</comment>
<dbReference type="Pfam" id="PF17801">
    <property type="entry name" value="Melibiase_C"/>
    <property type="match status" value="1"/>
</dbReference>
<evidence type="ECO:0000256" key="1">
    <source>
        <dbReference type="ARBA" id="ARBA00009743"/>
    </source>
</evidence>
<dbReference type="InterPro" id="IPR002241">
    <property type="entry name" value="Glyco_hydro_27"/>
</dbReference>